<name>A0A3S2PTR2_ORYJA</name>
<reference evidence="1 2" key="2">
    <citation type="submission" date="2019-01" db="EMBL/GenBank/DDBJ databases">
        <title>A chromosome length genome reference of the Java medaka (oryzias javanicus).</title>
        <authorList>
            <person name="Herpin A."/>
            <person name="Takehana Y."/>
            <person name="Naruse K."/>
            <person name="Ansai S."/>
            <person name="Kawaguchi M."/>
        </authorList>
    </citation>
    <scope>NUCLEOTIDE SEQUENCE [LARGE SCALE GENOMIC DNA]</scope>
    <source>
        <strain evidence="1">RS831</strain>
        <tissue evidence="1">Whole body</tissue>
    </source>
</reference>
<sequence length="70" mass="7787">MRARDTDATRTLTFCREEAERGAPLLRPAIWMTDGQHSLLFSSPLSSLQLGGGFTENLSSMESQRRLCGQ</sequence>
<gene>
    <name evidence="1" type="ORF">OJAV_G00004530</name>
</gene>
<reference evidence="1 2" key="1">
    <citation type="submission" date="2018-11" db="EMBL/GenBank/DDBJ databases">
        <authorList>
            <person name="Lopez-Roques C."/>
            <person name="Donnadieu C."/>
            <person name="Bouchez O."/>
            <person name="Klopp C."/>
            <person name="Cabau C."/>
            <person name="Zahm M."/>
        </authorList>
    </citation>
    <scope>NUCLEOTIDE SEQUENCE [LARGE SCALE GENOMIC DNA]</scope>
    <source>
        <strain evidence="1">RS831</strain>
        <tissue evidence="1">Whole body</tissue>
    </source>
</reference>
<protein>
    <submittedName>
        <fullName evidence="1">Uncharacterized protein</fullName>
    </submittedName>
</protein>
<keyword evidence="2" id="KW-1185">Reference proteome</keyword>
<dbReference type="AlphaFoldDB" id="A0A3S2PTR2"/>
<organism evidence="1 2">
    <name type="scientific">Oryzias javanicus</name>
    <name type="common">Javanese ricefish</name>
    <name type="synonym">Aplocheilus javanicus</name>
    <dbReference type="NCBI Taxonomy" id="123683"/>
    <lineage>
        <taxon>Eukaryota</taxon>
        <taxon>Metazoa</taxon>
        <taxon>Chordata</taxon>
        <taxon>Craniata</taxon>
        <taxon>Vertebrata</taxon>
        <taxon>Euteleostomi</taxon>
        <taxon>Actinopterygii</taxon>
        <taxon>Neopterygii</taxon>
        <taxon>Teleostei</taxon>
        <taxon>Neoteleostei</taxon>
        <taxon>Acanthomorphata</taxon>
        <taxon>Ovalentaria</taxon>
        <taxon>Atherinomorphae</taxon>
        <taxon>Beloniformes</taxon>
        <taxon>Adrianichthyidae</taxon>
        <taxon>Oryziinae</taxon>
        <taxon>Oryzias</taxon>
    </lineage>
</organism>
<dbReference type="EMBL" id="CM012437">
    <property type="protein sequence ID" value="RVE76021.1"/>
    <property type="molecule type" value="Genomic_DNA"/>
</dbReference>
<evidence type="ECO:0000313" key="2">
    <source>
        <dbReference type="Proteomes" id="UP000283210"/>
    </source>
</evidence>
<dbReference type="Proteomes" id="UP000283210">
    <property type="component" value="Chromosome 1"/>
</dbReference>
<proteinExistence type="predicted"/>
<accession>A0A3S2PTR2</accession>
<evidence type="ECO:0000313" key="1">
    <source>
        <dbReference type="EMBL" id="RVE76021.1"/>
    </source>
</evidence>